<dbReference type="InterPro" id="IPR005297">
    <property type="entry name" value="Lipoprotein_repeat"/>
</dbReference>
<accession>A0ABU0NHX2</accession>
<protein>
    <submittedName>
        <fullName evidence="2">Lipoprotein with Yx(FWY)xxD motif</fullName>
    </submittedName>
</protein>
<dbReference type="RefSeq" id="WP_307160866.1">
    <property type="nucleotide sequence ID" value="NZ_JAUSWV010000001.1"/>
</dbReference>
<feature type="region of interest" description="Disordered" evidence="1">
    <location>
        <begin position="175"/>
        <end position="210"/>
    </location>
</feature>
<feature type="compositionally biased region" description="Polar residues" evidence="1">
    <location>
        <begin position="32"/>
        <end position="42"/>
    </location>
</feature>
<dbReference type="EMBL" id="JAUSWV010000001">
    <property type="protein sequence ID" value="MDQ0578232.1"/>
    <property type="molecule type" value="Genomic_DNA"/>
</dbReference>
<evidence type="ECO:0000256" key="1">
    <source>
        <dbReference type="SAM" id="MobiDB-lite"/>
    </source>
</evidence>
<dbReference type="Proteomes" id="UP001230654">
    <property type="component" value="Unassembled WGS sequence"/>
</dbReference>
<organism evidence="2 3">
    <name type="scientific">Streptomyces rishiriensis</name>
    <dbReference type="NCBI Taxonomy" id="68264"/>
    <lineage>
        <taxon>Bacteria</taxon>
        <taxon>Bacillati</taxon>
        <taxon>Actinomycetota</taxon>
        <taxon>Actinomycetes</taxon>
        <taxon>Kitasatosporales</taxon>
        <taxon>Streptomycetaceae</taxon>
        <taxon>Streptomyces</taxon>
    </lineage>
</organism>
<sequence>MAGALTLTACGGDENSNGASDAAAASEEVSFKSGTAEQNKADLSTGDFAANAAPAKQAKESGPVIRNWVQLSAGAAGDLDPVVTNAAGFVLYRFDKDAPSQSNCFDQCEKTWPPYVVKPGGKVFIDGINKADVGFIKRGKGFQVTIGKAPVYLFSKDLAPGDTNGQGVGGTWFGVTPDGQRAGTDADAPEPDVEEPAAGSGDGDSNSTASELVKRSVEGFYKYAEDATDSESAVGTVKGTGCQNVPSLGGAISTIGPEDAASGGKPIKLWSGRDCTGESLLLRNGNAADLADMNFDNKTRSIFIGEFKDAS</sequence>
<dbReference type="PANTHER" id="PTHR39335:SF1">
    <property type="entry name" value="BLL4220 PROTEIN"/>
    <property type="match status" value="1"/>
</dbReference>
<dbReference type="Pfam" id="PF03640">
    <property type="entry name" value="Lipoprotein_15"/>
    <property type="match status" value="2"/>
</dbReference>
<comment type="caution">
    <text evidence="2">The sequence shown here is derived from an EMBL/GenBank/DDBJ whole genome shotgun (WGS) entry which is preliminary data.</text>
</comment>
<keyword evidence="3" id="KW-1185">Reference proteome</keyword>
<name>A0ABU0NHX2_STRRH</name>
<evidence type="ECO:0000313" key="3">
    <source>
        <dbReference type="Proteomes" id="UP001230654"/>
    </source>
</evidence>
<dbReference type="PANTHER" id="PTHR39335">
    <property type="entry name" value="BLL4220 PROTEIN"/>
    <property type="match status" value="1"/>
</dbReference>
<keyword evidence="2" id="KW-0449">Lipoprotein</keyword>
<reference evidence="2 3" key="1">
    <citation type="submission" date="2023-07" db="EMBL/GenBank/DDBJ databases">
        <title>Comparative genomics of wheat-associated soil bacteria to identify genetic determinants of phenazine resistance.</title>
        <authorList>
            <person name="Mouncey N."/>
        </authorList>
    </citation>
    <scope>NUCLEOTIDE SEQUENCE [LARGE SCALE GENOMIC DNA]</scope>
    <source>
        <strain evidence="2 3">B2I6</strain>
    </source>
</reference>
<evidence type="ECO:0000313" key="2">
    <source>
        <dbReference type="EMBL" id="MDQ0578232.1"/>
    </source>
</evidence>
<feature type="region of interest" description="Disordered" evidence="1">
    <location>
        <begin position="1"/>
        <end position="47"/>
    </location>
</feature>
<feature type="compositionally biased region" description="Low complexity" evidence="1">
    <location>
        <begin position="13"/>
        <end position="28"/>
    </location>
</feature>
<proteinExistence type="predicted"/>
<gene>
    <name evidence="2" type="ORF">QF030_000410</name>
</gene>